<feature type="region of interest" description="Disordered" evidence="14">
    <location>
        <begin position="1812"/>
        <end position="1832"/>
    </location>
</feature>
<evidence type="ECO:0000256" key="10">
    <source>
        <dbReference type="ARBA" id="ARBA00023242"/>
    </source>
</evidence>
<proteinExistence type="predicted"/>
<feature type="domain" description="C2H2-type" evidence="15">
    <location>
        <begin position="442"/>
        <end position="469"/>
    </location>
</feature>
<dbReference type="PROSITE" id="PS50157">
    <property type="entry name" value="ZINC_FINGER_C2H2_2"/>
    <property type="match status" value="4"/>
</dbReference>
<name>A0A401SI78_CHIPU</name>
<keyword evidence="10" id="KW-0539">Nucleus</keyword>
<gene>
    <name evidence="17" type="ORF">chiPu_0008494</name>
</gene>
<feature type="region of interest" description="Disordered" evidence="14">
    <location>
        <begin position="801"/>
        <end position="824"/>
    </location>
</feature>
<feature type="compositionally biased region" description="Acidic residues" evidence="14">
    <location>
        <begin position="2228"/>
        <end position="2250"/>
    </location>
</feature>
<keyword evidence="3" id="KW-0479">Metal-binding</keyword>
<dbReference type="InterPro" id="IPR051969">
    <property type="entry name" value="Zinc-finger_DNA-bd_regulators"/>
</dbReference>
<dbReference type="GO" id="GO:0000978">
    <property type="term" value="F:RNA polymerase II cis-regulatory region sequence-specific DNA binding"/>
    <property type="evidence" value="ECO:0007669"/>
    <property type="project" value="TreeGrafter"/>
</dbReference>
<dbReference type="GO" id="GO:0008270">
    <property type="term" value="F:zinc ion binding"/>
    <property type="evidence" value="ECO:0007669"/>
    <property type="project" value="UniProtKB-KW"/>
</dbReference>
<dbReference type="InterPro" id="IPR003604">
    <property type="entry name" value="Matrin/U1-like-C_Znf_C2H2"/>
</dbReference>
<feature type="compositionally biased region" description="Polar residues" evidence="14">
    <location>
        <begin position="953"/>
        <end position="962"/>
    </location>
</feature>
<reference evidence="17 18" key="1">
    <citation type="journal article" date="2018" name="Nat. Ecol. Evol.">
        <title>Shark genomes provide insights into elasmobranch evolution and the origin of vertebrates.</title>
        <authorList>
            <person name="Hara Y"/>
            <person name="Yamaguchi K"/>
            <person name="Onimaru K"/>
            <person name="Kadota M"/>
            <person name="Koyanagi M"/>
            <person name="Keeley SD"/>
            <person name="Tatsumi K"/>
            <person name="Tanaka K"/>
            <person name="Motone F"/>
            <person name="Kageyama Y"/>
            <person name="Nozu R"/>
            <person name="Adachi N"/>
            <person name="Nishimura O"/>
            <person name="Nakagawa R"/>
            <person name="Tanegashima C"/>
            <person name="Kiyatake I"/>
            <person name="Matsumoto R"/>
            <person name="Murakumo K"/>
            <person name="Nishida K"/>
            <person name="Terakita A"/>
            <person name="Kuratani S"/>
            <person name="Sato K"/>
            <person name="Hyodo S Kuraku.S."/>
        </authorList>
    </citation>
    <scope>NUCLEOTIDE SEQUENCE [LARGE SCALE GENOMIC DNA]</scope>
</reference>
<evidence type="ECO:0000313" key="18">
    <source>
        <dbReference type="Proteomes" id="UP000287033"/>
    </source>
</evidence>
<feature type="region of interest" description="Disordered" evidence="14">
    <location>
        <begin position="1863"/>
        <end position="1895"/>
    </location>
</feature>
<dbReference type="FunFam" id="3.30.160.60:FF:000594">
    <property type="entry name" value="Transcription factor HIVEP2"/>
    <property type="match status" value="1"/>
</dbReference>
<keyword evidence="18" id="KW-1185">Reference proteome</keyword>
<dbReference type="Proteomes" id="UP000287033">
    <property type="component" value="Unassembled WGS sequence"/>
</dbReference>
<feature type="domain" description="C2H2-type" evidence="15">
    <location>
        <begin position="2140"/>
        <end position="2167"/>
    </location>
</feature>
<accession>A0A401SI78</accession>
<evidence type="ECO:0000256" key="13">
    <source>
        <dbReference type="PROSITE-ProRule" id="PRU00042"/>
    </source>
</evidence>
<evidence type="ECO:0000256" key="9">
    <source>
        <dbReference type="ARBA" id="ARBA00023163"/>
    </source>
</evidence>
<keyword evidence="9" id="KW-0804">Transcription</keyword>
<dbReference type="SMART" id="SM00355">
    <property type="entry name" value="ZnF_C2H2"/>
    <property type="match status" value="5"/>
</dbReference>
<feature type="domain" description="C2H2-type" evidence="15">
    <location>
        <begin position="2168"/>
        <end position="2197"/>
    </location>
</feature>
<keyword evidence="8" id="KW-0238">DNA-binding</keyword>
<feature type="compositionally biased region" description="Low complexity" evidence="14">
    <location>
        <begin position="1342"/>
        <end position="1357"/>
    </location>
</feature>
<feature type="compositionally biased region" description="Basic and acidic residues" evidence="14">
    <location>
        <begin position="2090"/>
        <end position="2107"/>
    </location>
</feature>
<dbReference type="GO" id="GO:0005634">
    <property type="term" value="C:nucleus"/>
    <property type="evidence" value="ECO:0007669"/>
    <property type="project" value="UniProtKB-SubCell"/>
</dbReference>
<evidence type="ECO:0000256" key="6">
    <source>
        <dbReference type="ARBA" id="ARBA00022833"/>
    </source>
</evidence>
<feature type="compositionally biased region" description="Acidic residues" evidence="14">
    <location>
        <begin position="524"/>
        <end position="534"/>
    </location>
</feature>
<dbReference type="FunFam" id="3.30.160.60:FF:001151">
    <property type="entry name" value="zinc finger homeobox protein 3"/>
    <property type="match status" value="1"/>
</dbReference>
<dbReference type="PROSITE" id="PS51811">
    <property type="entry name" value="ZF_CCHC_HIVEP"/>
    <property type="match status" value="1"/>
</dbReference>
<feature type="compositionally biased region" description="Polar residues" evidence="14">
    <location>
        <begin position="2253"/>
        <end position="2272"/>
    </location>
</feature>
<feature type="region of interest" description="Disordered" evidence="14">
    <location>
        <begin position="702"/>
        <end position="725"/>
    </location>
</feature>
<keyword evidence="4" id="KW-0677">Repeat</keyword>
<dbReference type="SMART" id="SM00451">
    <property type="entry name" value="ZnF_U1"/>
    <property type="match status" value="2"/>
</dbReference>
<evidence type="ECO:0000256" key="11">
    <source>
        <dbReference type="ARBA" id="ARBA00065386"/>
    </source>
</evidence>
<evidence type="ECO:0000256" key="3">
    <source>
        <dbReference type="ARBA" id="ARBA00022723"/>
    </source>
</evidence>
<protein>
    <recommendedName>
        <fullName evidence="12">Zinc finger protein 40</fullName>
    </recommendedName>
</protein>
<feature type="region of interest" description="Disordered" evidence="14">
    <location>
        <begin position="837"/>
        <end position="860"/>
    </location>
</feature>
<dbReference type="Pfam" id="PF00096">
    <property type="entry name" value="zf-C2H2"/>
    <property type="match status" value="4"/>
</dbReference>
<dbReference type="EMBL" id="BEZZ01000281">
    <property type="protein sequence ID" value="GCC30050.1"/>
    <property type="molecule type" value="Genomic_DNA"/>
</dbReference>
<dbReference type="Gene3D" id="3.30.160.60">
    <property type="entry name" value="Classic Zinc Finger"/>
    <property type="match status" value="4"/>
</dbReference>
<evidence type="ECO:0000256" key="4">
    <source>
        <dbReference type="ARBA" id="ARBA00022737"/>
    </source>
</evidence>
<evidence type="ECO:0000256" key="5">
    <source>
        <dbReference type="ARBA" id="ARBA00022771"/>
    </source>
</evidence>
<dbReference type="GO" id="GO:0000981">
    <property type="term" value="F:DNA-binding transcription factor activity, RNA polymerase II-specific"/>
    <property type="evidence" value="ECO:0007669"/>
    <property type="project" value="TreeGrafter"/>
</dbReference>
<dbReference type="InterPro" id="IPR034729">
    <property type="entry name" value="Znf_CCHC_HIVEP"/>
</dbReference>
<feature type="compositionally biased region" description="Basic and acidic residues" evidence="14">
    <location>
        <begin position="512"/>
        <end position="523"/>
    </location>
</feature>
<feature type="region of interest" description="Disordered" evidence="14">
    <location>
        <begin position="2338"/>
        <end position="2364"/>
    </location>
</feature>
<keyword evidence="7" id="KW-0805">Transcription regulation</keyword>
<dbReference type="STRING" id="137246.A0A401SI78"/>
<dbReference type="FunFam" id="3.30.160.60:FF:000033">
    <property type="entry name" value="Immunodeficiency virus type I enhancer binding protein 1"/>
    <property type="match status" value="1"/>
</dbReference>
<feature type="compositionally biased region" description="Polar residues" evidence="14">
    <location>
        <begin position="703"/>
        <end position="724"/>
    </location>
</feature>
<feature type="compositionally biased region" description="Polar residues" evidence="14">
    <location>
        <begin position="842"/>
        <end position="857"/>
    </location>
</feature>
<keyword evidence="5 13" id="KW-0863">Zinc-finger</keyword>
<evidence type="ECO:0000256" key="2">
    <source>
        <dbReference type="ARBA" id="ARBA00022553"/>
    </source>
</evidence>
<feature type="domain" description="CCHC HIVEP-type" evidence="16">
    <location>
        <begin position="1001"/>
        <end position="1031"/>
    </location>
</feature>
<feature type="region of interest" description="Disordered" evidence="14">
    <location>
        <begin position="2225"/>
        <end position="2272"/>
    </location>
</feature>
<feature type="region of interest" description="Disordered" evidence="14">
    <location>
        <begin position="1"/>
        <end position="50"/>
    </location>
</feature>
<feature type="compositionally biased region" description="Basic and acidic residues" evidence="14">
    <location>
        <begin position="37"/>
        <end position="50"/>
    </location>
</feature>
<dbReference type="InterPro" id="IPR013087">
    <property type="entry name" value="Znf_C2H2_type"/>
</dbReference>
<keyword evidence="2" id="KW-0597">Phosphoprotein</keyword>
<feature type="region of interest" description="Disordered" evidence="14">
    <location>
        <begin position="947"/>
        <end position="968"/>
    </location>
</feature>
<feature type="domain" description="C2H2-type" evidence="15">
    <location>
        <begin position="470"/>
        <end position="493"/>
    </location>
</feature>
<evidence type="ECO:0000256" key="14">
    <source>
        <dbReference type="SAM" id="MobiDB-lite"/>
    </source>
</evidence>
<evidence type="ECO:0000256" key="12">
    <source>
        <dbReference type="ARBA" id="ARBA00068197"/>
    </source>
</evidence>
<evidence type="ECO:0000259" key="15">
    <source>
        <dbReference type="PROSITE" id="PS50157"/>
    </source>
</evidence>
<sequence>MPRRKQVNPKPLRDKIQEAQKQLQVPEDAQKNLKILEGTKKESHDPEQKGKLNTVKGVKRKKVVAENVTKKIPKSPVKTPLKFCNDQQNVEEAFSVDGVATTSPLLEKEDLVVQNGGLDKEREIGQKCSRDLKVIYEATEAQSDRSTQRAILPAEHSAEPCNKSPNLGAQQLETDATLKLLVSEKSSLSNKHTQHQIQHLSLLQEHWFLKTENKSCSTNGSFSYENTAFDVLLKAMEPELKTLSKVNFCIAEPESRQTGIAVGTQVQESSGISTVAAHTLNQTSVCKSEFTIAPQYYSKFKQIVPKSGTKVQPDDQTTSSLNYLQPRLVSQAVQQNKHHALSQRFNGLPTHQQNQIKHHFQPTYNLTLTSLGHSQNSVISRGPHQNQLAVHSNQSMATNLSNCVQVGSGYKQLHVTPVVNSATDQVSDILVMDLKPKKQGKYICEYCNRACAKPSVLQKHIRSHTGERPYPCVTCGFSFKTKSNLYKHKKSHAHAIKLGLVLRSGSASVSQESDRALSNHSDIEESGESEAESTSEEKSFEQQHFELEAAQITVNESYSETPTFAKSLKSPDKLINKTIDYSTSESAALLKSSESNVAAALPKVVVNPVNISPLRADSPKLIDTVPELSTAKQQLNPQTPKVKSTLAWMSPLKKQDNEHKQRVEMSPQKEEKYQSVTTHAQLQRQQATEFCQQQGKYHLSPRSLGSTDSGYFSRSESADQQLSPLSPYIKSMSTTEVDSNKCSLPCPRHSNQIMATVLQMSSIEKPSKLEAPVRTQIATKSLEERISKLISDNEAVVDDKQLDSVKPRRTSLSRRGSIDSPKPYTFKDSFQFDLRPLHSGRRTSSSSDIPKSPFTPTDKSKQVFLLSVPPPFPSLDCLPITRSNSMPATPAYSAVPTSTVSVTHPLRECQSFDDKIGASFSDDVFVSGPLTPLELAHPRTLVRQTAIEDSPGSEGQSSASTRSMDEGCHRNKKTRVLMPRSKSFEHELRMQEKVKKSQGRGSMYECETCRNRYRKLENFENHRKFYCSELHGPKLKPAISKESEQEAISGSKAPQLLHYRVVRTTGVLQQPPKVRKRRKIKSIGDEDEMLTTDNTVTKTVNKQFVADQKISAVSAVSYRSNKGGNTTQTVVNVKNLKGEHLGASNMEPSLETFVSFSKKIQTTPFHSPLQDKGELNRTNSGVSVIQHTNSLSRPSSFEQSESIDRISPVQENETLNEIMQPSVFGSTQEHTCCKSTDIQQKSNSCEILSTVKFETSRPTNVDYTSLQHLRLVRQHNIQVPEILVTEEPDQEQELQGNEQEIVTETFHWPQRSETLSKLPTEKLPPKKKRIRLAEMEHSSGESSFDSTLSRSFSRDSNLSYSSFSTSFDKEDIPKTESPSKVEAISKVSELSLANCSNTLGLPNLHYRGMRRVASEQSTCLPPSMEANSGIRSKSFDYTIISKSRSSSPEVPMEMISTMAPGIIGSSSVSLIERRRGPLLRQMSLSIGPDISQPSVLPSNLLKQNVTLQVAALPQLKSSISHRSSPMSLLTTPHQLSCMAQIRHIVQHDLQPSIQDANVNNQIHVNSSSVRASIQGNLKLPDKMVTAHVAQQKLCPVISLPSAAPDNILAPKYQLQFVQKQASQPYLLPTVTSQLPVIPLPIPDTFGSSVLTSSQSLEIISNLYLLPPAQPAPSGRSATVASLVMPIGIHSKKSVYNTTALTTLPQILVTQDQTNNPTVVICNLDSVNIATDKEMPSGSKDYLEGQQFEINSKIKMPATSKYCISHDESKSSLVLSGLKTPSDGLLSQETTGTSKRMLSPANSLDIAMENHQKRVKDENGSTSSDNVTPGWLHSMKSFEPNTLKKPMLTRQFCTTDEIENSLPAEQEGTLENSPQTLELSSFPKPSPHELSLSDQDNDSIVARDVLEPESSNYSHFTASTVIRKSPISVCCSSPQVHTTLLKSASDRQDNKSPLGNDEMQPINNEGRIKVGASLPVTSTRDIQHASLPSMKTSTNFSWCYLMKCKPLHMQQMDKKNSAYATWPVSSNSLNPLGLPTKVVLGLLNSMQKNKKVIYTEAKTTLYHSGILVPSSKWKAAKSKALSNQTASISEPKSKDKCENQEVSDPDKEHAAIEPRRIRIFDGGYKSNEEYVYVRGRGRGKYICEECGIRCKKPSMLRKHIRTHTDLRPYHCNYCNFSFKTKGNLTKHMKSKAHSKKCMEMGVAVAPFEDQDTDETGDKLKVGHEILYSDVEDSDGQDDEDYEIDDDEDDSQGETGLSATPSVTASPQHDIQGNDQLGTLTAVSISVTAGVVRTANNSTELSNSLEVLSAVWLTQNATVETDKVQHKFLPVHLRATEEDKVMSTATRDTSPKADQKSSGYQMTPDNEHVQEKLGKKITDNLKMPSPISLPPHMQKAGPLVSTSAVSSPCKLDSQHQRQQVENQGLLAEQPPLHLFSHLPLHSQQQVKTTRSTFPVDGIQLGLTANSTFVPVQTRPMQLTTVNVFHQSTSPVCKDTMEATGNAKPLDVPETNKLLPLEQVNISDLQSTSSSDIQTINTLGLETLNLLGLASSNIGPKMCPSSLSVNVVDLQVLTTNPQTQSTPCLQTPVSGVQIVKLSTLVPSITTGTEDQKSNETYYTTKRCANRTEWTPANFPVAVNDNKVTCTLFSQISPQIEANCALKDLSDTTDWKYGQPNKTDKAEGCSSKTSFREARNNETAAERQGVLTDSEMGHLKVNAEAVSKSPNQTLPPENNSGMPVATVQHTVHYSDVSSDDEDRLVIAT</sequence>
<evidence type="ECO:0000256" key="1">
    <source>
        <dbReference type="ARBA" id="ARBA00004123"/>
    </source>
</evidence>
<evidence type="ECO:0000256" key="8">
    <source>
        <dbReference type="ARBA" id="ARBA00023125"/>
    </source>
</evidence>
<dbReference type="PANTHER" id="PTHR45944:SF3">
    <property type="entry name" value="ZINC FINGER PROTEIN 40"/>
    <property type="match status" value="1"/>
</dbReference>
<feature type="region of interest" description="Disordered" evidence="14">
    <location>
        <begin position="1306"/>
        <end position="1357"/>
    </location>
</feature>
<comment type="subunit">
    <text evidence="11">Interacts with UTP4.</text>
</comment>
<dbReference type="OMA" id="EGKQDCH"/>
<dbReference type="GO" id="GO:0045892">
    <property type="term" value="P:negative regulation of DNA-templated transcription"/>
    <property type="evidence" value="ECO:0007669"/>
    <property type="project" value="UniProtKB-ARBA"/>
</dbReference>
<feature type="compositionally biased region" description="Polar residues" evidence="14">
    <location>
        <begin position="1868"/>
        <end position="1878"/>
    </location>
</feature>
<evidence type="ECO:0000256" key="7">
    <source>
        <dbReference type="ARBA" id="ARBA00023015"/>
    </source>
</evidence>
<dbReference type="PANTHER" id="PTHR45944">
    <property type="entry name" value="SCHNURRI, ISOFORM F"/>
    <property type="match status" value="1"/>
</dbReference>
<dbReference type="PROSITE" id="PS00028">
    <property type="entry name" value="ZINC_FINGER_C2H2_1"/>
    <property type="match status" value="3"/>
</dbReference>
<dbReference type="InterPro" id="IPR036236">
    <property type="entry name" value="Znf_C2H2_sf"/>
</dbReference>
<organism evidence="17 18">
    <name type="scientific">Chiloscyllium punctatum</name>
    <name type="common">Brownbanded bambooshark</name>
    <name type="synonym">Hemiscyllium punctatum</name>
    <dbReference type="NCBI Taxonomy" id="137246"/>
    <lineage>
        <taxon>Eukaryota</taxon>
        <taxon>Metazoa</taxon>
        <taxon>Chordata</taxon>
        <taxon>Craniata</taxon>
        <taxon>Vertebrata</taxon>
        <taxon>Chondrichthyes</taxon>
        <taxon>Elasmobranchii</taxon>
        <taxon>Galeomorphii</taxon>
        <taxon>Galeoidea</taxon>
        <taxon>Orectolobiformes</taxon>
        <taxon>Hemiscylliidae</taxon>
        <taxon>Chiloscyllium</taxon>
    </lineage>
</organism>
<comment type="caution">
    <text evidence="17">The sequence shown here is derived from an EMBL/GenBank/DDBJ whole genome shotgun (WGS) entry which is preliminary data.</text>
</comment>
<comment type="subcellular location">
    <subcellularLocation>
        <location evidence="1">Nucleus</location>
    </subcellularLocation>
</comment>
<feature type="region of interest" description="Disordered" evidence="14">
    <location>
        <begin position="2083"/>
        <end position="2107"/>
    </location>
</feature>
<dbReference type="SUPFAM" id="SSF57667">
    <property type="entry name" value="beta-beta-alpha zinc fingers"/>
    <property type="match status" value="2"/>
</dbReference>
<evidence type="ECO:0000259" key="16">
    <source>
        <dbReference type="PROSITE" id="PS51811"/>
    </source>
</evidence>
<keyword evidence="6" id="KW-0862">Zinc</keyword>
<evidence type="ECO:0000313" key="17">
    <source>
        <dbReference type="EMBL" id="GCC30050.1"/>
    </source>
</evidence>
<feature type="region of interest" description="Disordered" evidence="14">
    <location>
        <begin position="511"/>
        <end position="542"/>
    </location>
</feature>
<dbReference type="OrthoDB" id="10042249at2759"/>